<protein>
    <submittedName>
        <fullName evidence="1">Tetratricopeptide repeat protein</fullName>
    </submittedName>
</protein>
<evidence type="ECO:0000313" key="1">
    <source>
        <dbReference type="EMBL" id="QSQ25565.1"/>
    </source>
</evidence>
<accession>A0ABX7P506</accession>
<dbReference type="InterPro" id="IPR011990">
    <property type="entry name" value="TPR-like_helical_dom_sf"/>
</dbReference>
<gene>
    <name evidence="1" type="ORF">JY651_11800</name>
</gene>
<dbReference type="Gene3D" id="1.25.40.10">
    <property type="entry name" value="Tetratricopeptide repeat domain"/>
    <property type="match status" value="1"/>
</dbReference>
<sequence>MGADLYREGLERLEAGDVEEGRRLLEAALRASPGDVAVMHGLARALDLAGERARAEELLELAHARAPDAPEPACDLAMFLLERGEEARAEQVLVPVLSALPSHPRANLHLALALAKTAPERARAHAAKARQGDEPEVREQAVALERVLASAASR</sequence>
<name>A0ABX7P506_9BACT</name>
<reference evidence="1 2" key="1">
    <citation type="submission" date="2021-02" db="EMBL/GenBank/DDBJ databases">
        <title>De Novo genome assembly of isolated myxobacteria.</title>
        <authorList>
            <person name="Stevens D.C."/>
        </authorList>
    </citation>
    <scope>NUCLEOTIDE SEQUENCE [LARGE SCALE GENOMIC DNA]</scope>
    <source>
        <strain evidence="2">SCPEA02</strain>
    </source>
</reference>
<evidence type="ECO:0000313" key="2">
    <source>
        <dbReference type="Proteomes" id="UP000662747"/>
    </source>
</evidence>
<dbReference type="RefSeq" id="WP_206727120.1">
    <property type="nucleotide sequence ID" value="NZ_CP071090.1"/>
</dbReference>
<keyword evidence="2" id="KW-1185">Reference proteome</keyword>
<dbReference type="EMBL" id="CP071090">
    <property type="protein sequence ID" value="QSQ25565.1"/>
    <property type="molecule type" value="Genomic_DNA"/>
</dbReference>
<proteinExistence type="predicted"/>
<dbReference type="Pfam" id="PF14559">
    <property type="entry name" value="TPR_19"/>
    <property type="match status" value="1"/>
</dbReference>
<dbReference type="SUPFAM" id="SSF48452">
    <property type="entry name" value="TPR-like"/>
    <property type="match status" value="1"/>
</dbReference>
<organism evidence="1 2">
    <name type="scientific">Pyxidicoccus parkwayensis</name>
    <dbReference type="NCBI Taxonomy" id="2813578"/>
    <lineage>
        <taxon>Bacteria</taxon>
        <taxon>Pseudomonadati</taxon>
        <taxon>Myxococcota</taxon>
        <taxon>Myxococcia</taxon>
        <taxon>Myxococcales</taxon>
        <taxon>Cystobacterineae</taxon>
        <taxon>Myxococcaceae</taxon>
        <taxon>Pyxidicoccus</taxon>
    </lineage>
</organism>
<dbReference type="Proteomes" id="UP000662747">
    <property type="component" value="Chromosome"/>
</dbReference>